<dbReference type="Pfam" id="PF02609">
    <property type="entry name" value="Exonuc_VII_S"/>
    <property type="match status" value="1"/>
</dbReference>
<dbReference type="NCBIfam" id="NF002139">
    <property type="entry name" value="PRK00977.1-3"/>
    <property type="match status" value="1"/>
</dbReference>
<dbReference type="PANTHER" id="PTHR34137:SF1">
    <property type="entry name" value="EXODEOXYRIBONUCLEASE 7 SMALL SUBUNIT"/>
    <property type="match status" value="1"/>
</dbReference>
<dbReference type="InterPro" id="IPR037004">
    <property type="entry name" value="Exonuc_VII_ssu_sf"/>
</dbReference>
<dbReference type="PANTHER" id="PTHR34137">
    <property type="entry name" value="EXODEOXYRIBONUCLEASE 7 SMALL SUBUNIT"/>
    <property type="match status" value="1"/>
</dbReference>
<dbReference type="SUPFAM" id="SSF116842">
    <property type="entry name" value="XseB-like"/>
    <property type="match status" value="1"/>
</dbReference>
<comment type="catalytic activity">
    <reaction evidence="6">
        <text>Exonucleolytic cleavage in either 5'- to 3'- or 3'- to 5'-direction to yield nucleoside 5'-phosphates.</text>
        <dbReference type="EC" id="3.1.11.6"/>
    </reaction>
</comment>
<keyword evidence="5 6" id="KW-0269">Exonuclease</keyword>
<comment type="similarity">
    <text evidence="1 6">Belongs to the XseB family.</text>
</comment>
<evidence type="ECO:0000313" key="8">
    <source>
        <dbReference type="Proteomes" id="UP000595362"/>
    </source>
</evidence>
<dbReference type="NCBIfam" id="NF002140">
    <property type="entry name" value="PRK00977.1-4"/>
    <property type="match status" value="1"/>
</dbReference>
<comment type="subunit">
    <text evidence="6">Heterooligomer composed of large and small subunits.</text>
</comment>
<keyword evidence="4 6" id="KW-0378">Hydrolase</keyword>
<proteinExistence type="inferred from homology"/>
<dbReference type="GO" id="GO:0005829">
    <property type="term" value="C:cytosol"/>
    <property type="evidence" value="ECO:0007669"/>
    <property type="project" value="TreeGrafter"/>
</dbReference>
<evidence type="ECO:0000313" key="7">
    <source>
        <dbReference type="EMBL" id="QQG37146.1"/>
    </source>
</evidence>
<protein>
    <recommendedName>
        <fullName evidence="6">Exodeoxyribonuclease 7 small subunit</fullName>
        <ecNumber evidence="6">3.1.11.6</ecNumber>
    </recommendedName>
    <alternativeName>
        <fullName evidence="6">Exodeoxyribonuclease VII small subunit</fullName>
        <shortName evidence="6">Exonuclease VII small subunit</shortName>
    </alternativeName>
</protein>
<dbReference type="EMBL" id="CP066681">
    <property type="protein sequence ID" value="QQG37146.1"/>
    <property type="molecule type" value="Genomic_DNA"/>
</dbReference>
<evidence type="ECO:0000256" key="3">
    <source>
        <dbReference type="ARBA" id="ARBA00022722"/>
    </source>
</evidence>
<evidence type="ECO:0000256" key="2">
    <source>
        <dbReference type="ARBA" id="ARBA00022490"/>
    </source>
</evidence>
<evidence type="ECO:0000256" key="6">
    <source>
        <dbReference type="HAMAP-Rule" id="MF_00337"/>
    </source>
</evidence>
<name>A0A7T5UIM7_9BACT</name>
<sequence length="82" mass="9005">MAKAQAAIETLNFESALAELEVIVRDLETGKTSLEESISAYERGVALRNHCEQKLREAQAKIEKITVNADGSVSVKPFAEQE</sequence>
<keyword evidence="2 6" id="KW-0963">Cytoplasm</keyword>
<evidence type="ECO:0000256" key="5">
    <source>
        <dbReference type="ARBA" id="ARBA00022839"/>
    </source>
</evidence>
<evidence type="ECO:0000256" key="1">
    <source>
        <dbReference type="ARBA" id="ARBA00009998"/>
    </source>
</evidence>
<comment type="subcellular location">
    <subcellularLocation>
        <location evidence="6">Cytoplasm</location>
    </subcellularLocation>
</comment>
<dbReference type="GO" id="GO:0008855">
    <property type="term" value="F:exodeoxyribonuclease VII activity"/>
    <property type="evidence" value="ECO:0007669"/>
    <property type="project" value="UniProtKB-UniRule"/>
</dbReference>
<dbReference type="HAMAP" id="MF_00337">
    <property type="entry name" value="Exonuc_7_S"/>
    <property type="match status" value="1"/>
</dbReference>
<dbReference type="GO" id="GO:0006308">
    <property type="term" value="P:DNA catabolic process"/>
    <property type="evidence" value="ECO:0007669"/>
    <property type="project" value="UniProtKB-UniRule"/>
</dbReference>
<dbReference type="NCBIfam" id="TIGR01280">
    <property type="entry name" value="xseB"/>
    <property type="match status" value="1"/>
</dbReference>
<gene>
    <name evidence="6" type="primary">xseB</name>
    <name evidence="7" type="ORF">HYS17_05130</name>
</gene>
<comment type="function">
    <text evidence="6">Bidirectionally degrades single-stranded DNA into large acid-insoluble oligonucleotides, which are then degraded further into small acid-soluble oligonucleotides.</text>
</comment>
<dbReference type="EC" id="3.1.11.6" evidence="6"/>
<dbReference type="GO" id="GO:0009318">
    <property type="term" value="C:exodeoxyribonuclease VII complex"/>
    <property type="evidence" value="ECO:0007669"/>
    <property type="project" value="UniProtKB-UniRule"/>
</dbReference>
<dbReference type="InterPro" id="IPR003761">
    <property type="entry name" value="Exonuc_VII_S"/>
</dbReference>
<dbReference type="Proteomes" id="UP000595362">
    <property type="component" value="Chromosome"/>
</dbReference>
<keyword evidence="3 6" id="KW-0540">Nuclease</keyword>
<reference evidence="7 8" key="1">
    <citation type="submission" date="2020-07" db="EMBL/GenBank/DDBJ databases">
        <title>Huge and variable diversity of episymbiotic CPR bacteria and DPANN archaea in groundwater ecosystems.</title>
        <authorList>
            <person name="He C.Y."/>
            <person name="Keren R."/>
            <person name="Whittaker M."/>
            <person name="Farag I.F."/>
            <person name="Doudna J."/>
            <person name="Cate J.H.D."/>
            <person name="Banfield J.F."/>
        </authorList>
    </citation>
    <scope>NUCLEOTIDE SEQUENCE [LARGE SCALE GENOMIC DNA]</scope>
    <source>
        <strain evidence="7">NC_groundwater_70_Ag_B-0.1um_54_66</strain>
    </source>
</reference>
<dbReference type="AlphaFoldDB" id="A0A7T5UIM7"/>
<evidence type="ECO:0000256" key="4">
    <source>
        <dbReference type="ARBA" id="ARBA00022801"/>
    </source>
</evidence>
<organism evidence="7 8">
    <name type="scientific">Micavibrio aeruginosavorus</name>
    <dbReference type="NCBI Taxonomy" id="349221"/>
    <lineage>
        <taxon>Bacteria</taxon>
        <taxon>Pseudomonadati</taxon>
        <taxon>Bdellovibrionota</taxon>
        <taxon>Bdellovibrionia</taxon>
        <taxon>Bdellovibrionales</taxon>
        <taxon>Pseudobdellovibrionaceae</taxon>
        <taxon>Micavibrio</taxon>
    </lineage>
</organism>
<accession>A0A7T5UIM7</accession>
<dbReference type="Gene3D" id="1.10.287.1040">
    <property type="entry name" value="Exonuclease VII, small subunit"/>
    <property type="match status" value="1"/>
</dbReference>